<comment type="caution">
    <text evidence="1">The sequence shown here is derived from an EMBL/GenBank/DDBJ whole genome shotgun (WGS) entry which is preliminary data.</text>
</comment>
<name>A0ACC1THY1_9AGAR</name>
<organism evidence="1 2">
    <name type="scientific">Lentinula aff. lateritia</name>
    <dbReference type="NCBI Taxonomy" id="2804960"/>
    <lineage>
        <taxon>Eukaryota</taxon>
        <taxon>Fungi</taxon>
        <taxon>Dikarya</taxon>
        <taxon>Basidiomycota</taxon>
        <taxon>Agaricomycotina</taxon>
        <taxon>Agaricomycetes</taxon>
        <taxon>Agaricomycetidae</taxon>
        <taxon>Agaricales</taxon>
        <taxon>Marasmiineae</taxon>
        <taxon>Omphalotaceae</taxon>
        <taxon>Lentinula</taxon>
    </lineage>
</organism>
<evidence type="ECO:0000313" key="2">
    <source>
        <dbReference type="Proteomes" id="UP001163835"/>
    </source>
</evidence>
<dbReference type="EMBL" id="MU796170">
    <property type="protein sequence ID" value="KAJ3804233.1"/>
    <property type="molecule type" value="Genomic_DNA"/>
</dbReference>
<keyword evidence="2" id="KW-1185">Reference proteome</keyword>
<gene>
    <name evidence="1" type="ORF">F5876DRAFT_83523</name>
</gene>
<reference evidence="1" key="1">
    <citation type="submission" date="2022-09" db="EMBL/GenBank/DDBJ databases">
        <title>A Global Phylogenomic Analysis of the Shiitake Genus Lentinula.</title>
        <authorList>
            <consortium name="DOE Joint Genome Institute"/>
            <person name="Sierra-Patev S."/>
            <person name="Min B."/>
            <person name="Naranjo-Ortiz M."/>
            <person name="Looney B."/>
            <person name="Konkel Z."/>
            <person name="Slot J.C."/>
            <person name="Sakamoto Y."/>
            <person name="Steenwyk J.L."/>
            <person name="Rokas A."/>
            <person name="Carro J."/>
            <person name="Camarero S."/>
            <person name="Ferreira P."/>
            <person name="Molpeceres G."/>
            <person name="Ruiz-Duenas F.J."/>
            <person name="Serrano A."/>
            <person name="Henrissat B."/>
            <person name="Drula E."/>
            <person name="Hughes K.W."/>
            <person name="Mata J.L."/>
            <person name="Ishikawa N.K."/>
            <person name="Vargas-Isla R."/>
            <person name="Ushijima S."/>
            <person name="Smith C.A."/>
            <person name="Ahrendt S."/>
            <person name="Andreopoulos W."/>
            <person name="He G."/>
            <person name="Labutti K."/>
            <person name="Lipzen A."/>
            <person name="Ng V."/>
            <person name="Riley R."/>
            <person name="Sandor L."/>
            <person name="Barry K."/>
            <person name="Martinez A.T."/>
            <person name="Xiao Y."/>
            <person name="Gibbons J.G."/>
            <person name="Terashima K."/>
            <person name="Grigoriev I.V."/>
            <person name="Hibbett D.S."/>
        </authorList>
    </citation>
    <scope>NUCLEOTIDE SEQUENCE</scope>
    <source>
        <strain evidence="1">TMI1499</strain>
    </source>
</reference>
<accession>A0ACC1THY1</accession>
<evidence type="ECO:0000313" key="1">
    <source>
        <dbReference type="EMBL" id="KAJ3804233.1"/>
    </source>
</evidence>
<sequence>MPIQHSREPLRPYPRSQASSALKVDNDRLKTEVEELRTLLAQSCGQVSTLTSLLQDTPSLLDLRSQELEASRRSLEEVARDRAEYQWVLSQFRAIEAELPEPPSKDLVTRFRIVHSEVAAYREVAKHQKQELGELRKQVDGTTNCSFDAYAELDAANACALCQRDRLEELEELVCQYRNRVRVAEDLIRQYPEDEGLYEAELPSLSELQRKLDASEALVRGLLEAITLLLYRGLHHTPDRLSSVIDFVLGYLSQARFTHGELHLRLTSSLLYYYFNAADWVEGLYQEMLTHSRFPSHDAFLTTAQHAGYVDARPGSLEPPLHRRFFSFDHPIPISSSPTSDHLPAVPALDSIMVSWERLIANYIRDMIDTPGPHYLFPTSTELPDVGGGPSLLAGSVLAEGDGENVPRGIVEVEGGVGVAVYRNATTPTEEGDKDLPEGGSETPLFLPASRSPSSPILLPSVPVVPNIINLTMVDDDGEDLYESHEEFEARVQGDVAVKSERSSPIL</sequence>
<dbReference type="Proteomes" id="UP001163835">
    <property type="component" value="Unassembled WGS sequence"/>
</dbReference>
<proteinExistence type="predicted"/>
<protein>
    <submittedName>
        <fullName evidence="1">Uncharacterized protein</fullName>
    </submittedName>
</protein>